<evidence type="ECO:0000256" key="1">
    <source>
        <dbReference type="SAM" id="MobiDB-lite"/>
    </source>
</evidence>
<protein>
    <submittedName>
        <fullName evidence="2">Uncharacterized protein</fullName>
    </submittedName>
</protein>
<feature type="compositionally biased region" description="Low complexity" evidence="1">
    <location>
        <begin position="58"/>
        <end position="75"/>
    </location>
</feature>
<reference evidence="2" key="1">
    <citation type="journal article" date="2021" name="Open Biol.">
        <title>Shared evolutionary footprints suggest mitochondrial oxidative damage underlies multiple complex I losses in fungi.</title>
        <authorList>
            <person name="Schikora-Tamarit M.A."/>
            <person name="Marcet-Houben M."/>
            <person name="Nosek J."/>
            <person name="Gabaldon T."/>
        </authorList>
    </citation>
    <scope>NUCLEOTIDE SEQUENCE</scope>
    <source>
        <strain evidence="2">CBS2887</strain>
    </source>
</reference>
<organism evidence="2 3">
    <name type="scientific">Wickerhamomyces pijperi</name>
    <name type="common">Yeast</name>
    <name type="synonym">Pichia pijperi</name>
    <dbReference type="NCBI Taxonomy" id="599730"/>
    <lineage>
        <taxon>Eukaryota</taxon>
        <taxon>Fungi</taxon>
        <taxon>Dikarya</taxon>
        <taxon>Ascomycota</taxon>
        <taxon>Saccharomycotina</taxon>
        <taxon>Saccharomycetes</taxon>
        <taxon>Phaffomycetales</taxon>
        <taxon>Wickerhamomycetaceae</taxon>
        <taxon>Wickerhamomyces</taxon>
    </lineage>
</organism>
<evidence type="ECO:0000313" key="3">
    <source>
        <dbReference type="Proteomes" id="UP000774326"/>
    </source>
</evidence>
<gene>
    <name evidence="2" type="ORF">WICPIJ_004473</name>
</gene>
<feature type="region of interest" description="Disordered" evidence="1">
    <location>
        <begin position="1"/>
        <end position="28"/>
    </location>
</feature>
<reference evidence="2" key="2">
    <citation type="submission" date="2021-01" db="EMBL/GenBank/DDBJ databases">
        <authorList>
            <person name="Schikora-Tamarit M.A."/>
        </authorList>
    </citation>
    <scope>NUCLEOTIDE SEQUENCE</scope>
    <source>
        <strain evidence="2">CBS2887</strain>
    </source>
</reference>
<comment type="caution">
    <text evidence="2">The sequence shown here is derived from an EMBL/GenBank/DDBJ whole genome shotgun (WGS) entry which is preliminary data.</text>
</comment>
<proteinExistence type="predicted"/>
<evidence type="ECO:0000313" key="2">
    <source>
        <dbReference type="EMBL" id="KAH3684583.1"/>
    </source>
</evidence>
<dbReference type="EMBL" id="JAEUBG010002406">
    <property type="protein sequence ID" value="KAH3684583.1"/>
    <property type="molecule type" value="Genomic_DNA"/>
</dbReference>
<dbReference type="Proteomes" id="UP000774326">
    <property type="component" value="Unassembled WGS sequence"/>
</dbReference>
<name>A0A9P8Q5I5_WICPI</name>
<dbReference type="AlphaFoldDB" id="A0A9P8Q5I5"/>
<feature type="region of interest" description="Disordered" evidence="1">
    <location>
        <begin position="58"/>
        <end position="80"/>
    </location>
</feature>
<keyword evidence="3" id="KW-1185">Reference proteome</keyword>
<sequence>MRSFMSMPLSSASEEERSSESSGAADSSCSCIVCCSNGWMVIACSCFSASLMTGANASVSSSFSSSCSSELSSSSLDEYPPTNALDCVAGFLRASFDSEDVSNGSSLTSESCIVSSGSLFVDFPRR</sequence>
<accession>A0A9P8Q5I5</accession>